<dbReference type="EMBL" id="AP022590">
    <property type="protein sequence ID" value="BBY37473.1"/>
    <property type="molecule type" value="Genomic_DNA"/>
</dbReference>
<evidence type="ECO:0000313" key="3">
    <source>
        <dbReference type="Proteomes" id="UP000465812"/>
    </source>
</evidence>
<dbReference type="Proteomes" id="UP000465812">
    <property type="component" value="Chromosome"/>
</dbReference>
<proteinExistence type="predicted"/>
<gene>
    <name evidence="2" type="ORF">MMAN_16070</name>
</gene>
<organism evidence="2 3">
    <name type="scientific">Mycobacterium mantenii</name>
    <dbReference type="NCBI Taxonomy" id="560555"/>
    <lineage>
        <taxon>Bacteria</taxon>
        <taxon>Bacillati</taxon>
        <taxon>Actinomycetota</taxon>
        <taxon>Actinomycetes</taxon>
        <taxon>Mycobacteriales</taxon>
        <taxon>Mycobacteriaceae</taxon>
        <taxon>Mycobacterium</taxon>
        <taxon>Mycobacterium avium complex (MAC)</taxon>
    </lineage>
</organism>
<evidence type="ECO:0000256" key="1">
    <source>
        <dbReference type="SAM" id="MobiDB-lite"/>
    </source>
</evidence>
<evidence type="ECO:0000313" key="2">
    <source>
        <dbReference type="EMBL" id="BBY37473.1"/>
    </source>
</evidence>
<accession>A0ABM7JPK2</accession>
<sequence length="77" mass="7834">MLAASNTSVRNSTEPEIPAGSPASVKRSANENAKSIRAVWVSAASGLIWTSPKASPAAGSLLSQARFCQANITCTSG</sequence>
<feature type="region of interest" description="Disordered" evidence="1">
    <location>
        <begin position="1"/>
        <end position="28"/>
    </location>
</feature>
<name>A0ABM7JPK2_MYCNT</name>
<reference evidence="2 3" key="1">
    <citation type="journal article" date="2019" name="Emerg. Microbes Infect.">
        <title>Comprehensive subspecies identification of 175 nontuberculous mycobacteria species based on 7547 genomic profiles.</title>
        <authorList>
            <person name="Matsumoto Y."/>
            <person name="Kinjo T."/>
            <person name="Motooka D."/>
            <person name="Nabeya D."/>
            <person name="Jung N."/>
            <person name="Uechi K."/>
            <person name="Horii T."/>
            <person name="Iida T."/>
            <person name="Fujita J."/>
            <person name="Nakamura S."/>
        </authorList>
    </citation>
    <scope>NUCLEOTIDE SEQUENCE [LARGE SCALE GENOMIC DNA]</scope>
    <source>
        <strain evidence="2 3">JCM 18113</strain>
    </source>
</reference>
<keyword evidence="3" id="KW-1185">Reference proteome</keyword>
<protein>
    <submittedName>
        <fullName evidence="2">Uncharacterized protein</fullName>
    </submittedName>
</protein>
<feature type="compositionally biased region" description="Polar residues" evidence="1">
    <location>
        <begin position="1"/>
        <end position="14"/>
    </location>
</feature>